<evidence type="ECO:0000313" key="1">
    <source>
        <dbReference type="EMBL" id="OCK77123.1"/>
    </source>
</evidence>
<evidence type="ECO:0000313" key="2">
    <source>
        <dbReference type="Proteomes" id="UP000250266"/>
    </source>
</evidence>
<accession>A0A8E2E4H8</accession>
<name>A0A8E2E4H8_9PEZI</name>
<reference evidence="1 2" key="1">
    <citation type="journal article" date="2016" name="Nat. Commun.">
        <title>Ectomycorrhizal ecology is imprinted in the genome of the dominant symbiotic fungus Cenococcum geophilum.</title>
        <authorList>
            <consortium name="DOE Joint Genome Institute"/>
            <person name="Peter M."/>
            <person name="Kohler A."/>
            <person name="Ohm R.A."/>
            <person name="Kuo A."/>
            <person name="Krutzmann J."/>
            <person name="Morin E."/>
            <person name="Arend M."/>
            <person name="Barry K.W."/>
            <person name="Binder M."/>
            <person name="Choi C."/>
            <person name="Clum A."/>
            <person name="Copeland A."/>
            <person name="Grisel N."/>
            <person name="Haridas S."/>
            <person name="Kipfer T."/>
            <person name="LaButti K."/>
            <person name="Lindquist E."/>
            <person name="Lipzen A."/>
            <person name="Maire R."/>
            <person name="Meier B."/>
            <person name="Mihaltcheva S."/>
            <person name="Molinier V."/>
            <person name="Murat C."/>
            <person name="Poggeler S."/>
            <person name="Quandt C.A."/>
            <person name="Sperisen C."/>
            <person name="Tritt A."/>
            <person name="Tisserant E."/>
            <person name="Crous P.W."/>
            <person name="Henrissat B."/>
            <person name="Nehls U."/>
            <person name="Egli S."/>
            <person name="Spatafora J.W."/>
            <person name="Grigoriev I.V."/>
            <person name="Martin F.M."/>
        </authorList>
    </citation>
    <scope>NUCLEOTIDE SEQUENCE [LARGE SCALE GENOMIC DNA]</scope>
    <source>
        <strain evidence="1 2">CBS 459.81</strain>
    </source>
</reference>
<sequence length="162" mass="18212">MLSLPSGNIVQVNSQKPTNQLFWVVKLDEEITEKEKNSRNYFDKWSEEQLKQVKFKKLIATLHSPFPLRQILHNVAVPFLYGKYLGTFVIAEFEVNGAVVRCAGLASDLKFMEGGSRVDAELKDWEWRIDVEGVQKALPEALLVTGGIMAVTTAVFAALDQL</sequence>
<dbReference type="EMBL" id="KV745153">
    <property type="protein sequence ID" value="OCK77123.1"/>
    <property type="molecule type" value="Genomic_DNA"/>
</dbReference>
<proteinExistence type="predicted"/>
<organism evidence="1 2">
    <name type="scientific">Lepidopterella palustris CBS 459.81</name>
    <dbReference type="NCBI Taxonomy" id="1314670"/>
    <lineage>
        <taxon>Eukaryota</taxon>
        <taxon>Fungi</taxon>
        <taxon>Dikarya</taxon>
        <taxon>Ascomycota</taxon>
        <taxon>Pezizomycotina</taxon>
        <taxon>Dothideomycetes</taxon>
        <taxon>Pleosporomycetidae</taxon>
        <taxon>Mytilinidiales</taxon>
        <taxon>Argynnaceae</taxon>
        <taxon>Lepidopterella</taxon>
    </lineage>
</organism>
<dbReference type="Proteomes" id="UP000250266">
    <property type="component" value="Unassembled WGS sequence"/>
</dbReference>
<keyword evidence="2" id="KW-1185">Reference proteome</keyword>
<dbReference type="AlphaFoldDB" id="A0A8E2E4H8"/>
<protein>
    <submittedName>
        <fullName evidence="1">Uncharacterized protein</fullName>
    </submittedName>
</protein>
<gene>
    <name evidence="1" type="ORF">K432DRAFT_384943</name>
</gene>